<gene>
    <name evidence="10" type="ORF">X474_11115</name>
</gene>
<feature type="domain" description="OmpA-like" evidence="9">
    <location>
        <begin position="115"/>
        <end position="236"/>
    </location>
</feature>
<evidence type="ECO:0000256" key="5">
    <source>
        <dbReference type="ARBA" id="ARBA00022989"/>
    </source>
</evidence>
<evidence type="ECO:0000256" key="6">
    <source>
        <dbReference type="ARBA" id="ARBA00023136"/>
    </source>
</evidence>
<dbReference type="PROSITE" id="PS51123">
    <property type="entry name" value="OMPA_2"/>
    <property type="match status" value="1"/>
</dbReference>
<dbReference type="Pfam" id="PF13677">
    <property type="entry name" value="MotB_plug"/>
    <property type="match status" value="1"/>
</dbReference>
<dbReference type="PANTHER" id="PTHR30329:SF21">
    <property type="entry name" value="LIPOPROTEIN YIAD-RELATED"/>
    <property type="match status" value="1"/>
</dbReference>
<evidence type="ECO:0000256" key="3">
    <source>
        <dbReference type="ARBA" id="ARBA00022475"/>
    </source>
</evidence>
<evidence type="ECO:0000256" key="4">
    <source>
        <dbReference type="ARBA" id="ARBA00022692"/>
    </source>
</evidence>
<reference evidence="10 11" key="1">
    <citation type="submission" date="2013-11" db="EMBL/GenBank/DDBJ databases">
        <title>Metagenomic analysis of a methanogenic consortium involved in long chain n-alkane degradation.</title>
        <authorList>
            <person name="Davidova I.A."/>
            <person name="Callaghan A.V."/>
            <person name="Wawrik B."/>
            <person name="Pruitt S."/>
            <person name="Marks C."/>
            <person name="Duncan K.E."/>
            <person name="Suflita J.M."/>
        </authorList>
    </citation>
    <scope>NUCLEOTIDE SEQUENCE [LARGE SCALE GENOMIC DNA]</scope>
    <source>
        <strain evidence="10 11">SPR</strain>
    </source>
</reference>
<dbReference type="PATRIC" id="fig|1429043.3.peg.2365"/>
<dbReference type="FunCoup" id="A0A0D2J6P0">
    <property type="interactions" value="69"/>
</dbReference>
<evidence type="ECO:0000256" key="2">
    <source>
        <dbReference type="ARBA" id="ARBA00008914"/>
    </source>
</evidence>
<keyword evidence="4 8" id="KW-0812">Transmembrane</keyword>
<evidence type="ECO:0000259" key="9">
    <source>
        <dbReference type="PROSITE" id="PS51123"/>
    </source>
</evidence>
<protein>
    <recommendedName>
        <fullName evidence="9">OmpA-like domain-containing protein</fullName>
    </recommendedName>
</protein>
<dbReference type="EMBL" id="AZAC01000014">
    <property type="protein sequence ID" value="KIX13834.1"/>
    <property type="molecule type" value="Genomic_DNA"/>
</dbReference>
<keyword evidence="5 8" id="KW-1133">Transmembrane helix</keyword>
<evidence type="ECO:0000256" key="8">
    <source>
        <dbReference type="SAM" id="Phobius"/>
    </source>
</evidence>
<dbReference type="Gene3D" id="3.30.1330.60">
    <property type="entry name" value="OmpA-like domain"/>
    <property type="match status" value="1"/>
</dbReference>
<dbReference type="Proteomes" id="UP000032233">
    <property type="component" value="Unassembled WGS sequence"/>
</dbReference>
<dbReference type="CDD" id="cd07185">
    <property type="entry name" value="OmpA_C-like"/>
    <property type="match status" value="1"/>
</dbReference>
<evidence type="ECO:0000313" key="11">
    <source>
        <dbReference type="Proteomes" id="UP000032233"/>
    </source>
</evidence>
<dbReference type="InterPro" id="IPR025713">
    <property type="entry name" value="MotB-like_N_dom"/>
</dbReference>
<comment type="subcellular location">
    <subcellularLocation>
        <location evidence="1">Cell membrane</location>
        <topology evidence="1">Single-pass membrane protein</topology>
    </subcellularLocation>
</comment>
<sequence>MSEEEYKDIAEESEAKNWLTTYADMVTLLLTFFVMLLAISSLDTERFENIITSIQFTLGANVSKGGHTGRIDMHAVRQQSLSQVTGDENEPLLKDIRQMIKKKNLDDAVSVVSQDGKVVLRVKGRILFDSASSLFQPEARKVLNQIATIVRDNPDYRLDVGGHTDSRPIKSSKYASNWELSALRATAVLRYMVGQGVNPRRLTATGYADTDPLAPNTTAKNMALNRRVEFVLEKMYR</sequence>
<keyword evidence="11" id="KW-1185">Reference proteome</keyword>
<name>A0A0D2J6P0_9BACT</name>
<keyword evidence="6 7" id="KW-0472">Membrane</keyword>
<dbReference type="InterPro" id="IPR036737">
    <property type="entry name" value="OmpA-like_sf"/>
</dbReference>
<evidence type="ECO:0000256" key="1">
    <source>
        <dbReference type="ARBA" id="ARBA00004162"/>
    </source>
</evidence>
<comment type="caution">
    <text evidence="10">The sequence shown here is derived from an EMBL/GenBank/DDBJ whole genome shotgun (WGS) entry which is preliminary data.</text>
</comment>
<organism evidence="10 11">
    <name type="scientific">Dethiosulfatarculus sandiegensis</name>
    <dbReference type="NCBI Taxonomy" id="1429043"/>
    <lineage>
        <taxon>Bacteria</taxon>
        <taxon>Pseudomonadati</taxon>
        <taxon>Thermodesulfobacteriota</taxon>
        <taxon>Desulfarculia</taxon>
        <taxon>Desulfarculales</taxon>
        <taxon>Desulfarculaceae</taxon>
        <taxon>Dethiosulfatarculus</taxon>
    </lineage>
</organism>
<proteinExistence type="inferred from homology"/>
<keyword evidence="3" id="KW-1003">Cell membrane</keyword>
<dbReference type="AlphaFoldDB" id="A0A0D2J6P0"/>
<dbReference type="Pfam" id="PF00691">
    <property type="entry name" value="OmpA"/>
    <property type="match status" value="1"/>
</dbReference>
<dbReference type="InterPro" id="IPR050330">
    <property type="entry name" value="Bact_OuterMem_StrucFunc"/>
</dbReference>
<dbReference type="STRING" id="1429043.X474_11115"/>
<evidence type="ECO:0000256" key="7">
    <source>
        <dbReference type="PROSITE-ProRule" id="PRU00473"/>
    </source>
</evidence>
<dbReference type="InParanoid" id="A0A0D2J6P0"/>
<feature type="transmembrane region" description="Helical" evidence="8">
    <location>
        <begin position="20"/>
        <end position="39"/>
    </location>
</feature>
<dbReference type="InterPro" id="IPR006665">
    <property type="entry name" value="OmpA-like"/>
</dbReference>
<accession>A0A0D2J6P0</accession>
<comment type="similarity">
    <text evidence="2">Belongs to the MotB family.</text>
</comment>
<dbReference type="RefSeq" id="WP_044348626.1">
    <property type="nucleotide sequence ID" value="NZ_AZAC01000014.1"/>
</dbReference>
<dbReference type="SUPFAM" id="SSF103088">
    <property type="entry name" value="OmpA-like"/>
    <property type="match status" value="1"/>
</dbReference>
<dbReference type="PANTHER" id="PTHR30329">
    <property type="entry name" value="STATOR ELEMENT OF FLAGELLAR MOTOR COMPLEX"/>
    <property type="match status" value="1"/>
</dbReference>
<dbReference type="GO" id="GO:0005886">
    <property type="term" value="C:plasma membrane"/>
    <property type="evidence" value="ECO:0007669"/>
    <property type="project" value="UniProtKB-SubCell"/>
</dbReference>
<dbReference type="OrthoDB" id="9783110at2"/>
<evidence type="ECO:0000313" key="10">
    <source>
        <dbReference type="EMBL" id="KIX13834.1"/>
    </source>
</evidence>